<dbReference type="AlphaFoldDB" id="A0A378IWI4"/>
<evidence type="ECO:0000313" key="2">
    <source>
        <dbReference type="EMBL" id="STX39577.1"/>
    </source>
</evidence>
<dbReference type="RefSeq" id="WP_115175995.1">
    <property type="nucleotide sequence ID" value="NZ_UGNY01000001.1"/>
</dbReference>
<dbReference type="PANTHER" id="PTHR43236:SF2">
    <property type="entry name" value="BLL0069 PROTEIN"/>
    <property type="match status" value="1"/>
</dbReference>
<dbReference type="Gene3D" id="1.10.10.2910">
    <property type="match status" value="1"/>
</dbReference>
<feature type="domain" description="IrrE N-terminal-like" evidence="1">
    <location>
        <begin position="33"/>
        <end position="138"/>
    </location>
</feature>
<evidence type="ECO:0000313" key="3">
    <source>
        <dbReference type="Proteomes" id="UP000254033"/>
    </source>
</evidence>
<dbReference type="Proteomes" id="UP000254033">
    <property type="component" value="Unassembled WGS sequence"/>
</dbReference>
<dbReference type="PANTHER" id="PTHR43236">
    <property type="entry name" value="ANTITOXIN HIGA1"/>
    <property type="match status" value="1"/>
</dbReference>
<proteinExistence type="predicted"/>
<name>A0A378IWI4_9GAMM</name>
<organism evidence="2 3">
    <name type="scientific">Legionella feeleii</name>
    <dbReference type="NCBI Taxonomy" id="453"/>
    <lineage>
        <taxon>Bacteria</taxon>
        <taxon>Pseudomonadati</taxon>
        <taxon>Pseudomonadota</taxon>
        <taxon>Gammaproteobacteria</taxon>
        <taxon>Legionellales</taxon>
        <taxon>Legionellaceae</taxon>
        <taxon>Legionella</taxon>
    </lineage>
</organism>
<dbReference type="InterPro" id="IPR052345">
    <property type="entry name" value="Rad_response_metalloprotease"/>
</dbReference>
<accession>A0A378IWI4</accession>
<gene>
    <name evidence="2" type="ORF">NCTC11978_02780</name>
</gene>
<dbReference type="InterPro" id="IPR010359">
    <property type="entry name" value="IrrE_HExxH"/>
</dbReference>
<reference evidence="2 3" key="1">
    <citation type="submission" date="2018-06" db="EMBL/GenBank/DDBJ databases">
        <authorList>
            <consortium name="Pathogen Informatics"/>
            <person name="Doyle S."/>
        </authorList>
    </citation>
    <scope>NUCLEOTIDE SEQUENCE [LARGE SCALE GENOMIC DNA]</scope>
    <source>
        <strain evidence="2 3">NCTC11978</strain>
    </source>
</reference>
<sequence length="285" mass="32065">MINMKLMQATSIAEKIVKDEKLEFPIDLALLAQRNNILLQPKPITTKGVSGMLLRCGEEFTIIFATDIKNEGFQRFSIAHEFGHYFLPSHPENVFRNGNIHESHAGFCSNNQIELEADHFAAGLLMPKHLFSREWGKFSDGLSAIKGLAKICNTSLIASAIRYTQLADVPVAIIVSKGTLVEYSFASRQMQQIKGYAHLKKGLTLPKTSLTYNFNKDLNNIEQSLQKSSETDLLNWFQAEHEITAKEEAIGLGSYDKTLTIITANLNKYFDDDEIDESWDDPGFK</sequence>
<protein>
    <submittedName>
        <fullName evidence="2">Domain of uncharacterized function (DUF955)</fullName>
    </submittedName>
</protein>
<dbReference type="Pfam" id="PF06114">
    <property type="entry name" value="Peptidase_M78"/>
    <property type="match status" value="1"/>
</dbReference>
<dbReference type="EMBL" id="UGNY01000001">
    <property type="protein sequence ID" value="STX39577.1"/>
    <property type="molecule type" value="Genomic_DNA"/>
</dbReference>
<evidence type="ECO:0000259" key="1">
    <source>
        <dbReference type="Pfam" id="PF06114"/>
    </source>
</evidence>